<dbReference type="AlphaFoldDB" id="A0A8H4EPE8"/>
<reference evidence="4 5" key="1">
    <citation type="journal article" date="2019" name="Environ. Microbiol.">
        <title>At the nexus of three kingdoms: the genome of the mycorrhizal fungus Gigaspora margarita provides insights into plant, endobacterial and fungal interactions.</title>
        <authorList>
            <person name="Venice F."/>
            <person name="Ghignone S."/>
            <person name="Salvioli di Fossalunga A."/>
            <person name="Amselem J."/>
            <person name="Novero M."/>
            <person name="Xianan X."/>
            <person name="Sedzielewska Toro K."/>
            <person name="Morin E."/>
            <person name="Lipzen A."/>
            <person name="Grigoriev I.V."/>
            <person name="Henrissat B."/>
            <person name="Martin F.M."/>
            <person name="Bonfante P."/>
        </authorList>
    </citation>
    <scope>NUCLEOTIDE SEQUENCE [LARGE SCALE GENOMIC DNA]</scope>
    <source>
        <strain evidence="4 5">BEG34</strain>
    </source>
</reference>
<keyword evidence="5" id="KW-1185">Reference proteome</keyword>
<dbReference type="Proteomes" id="UP000439903">
    <property type="component" value="Unassembled WGS sequence"/>
</dbReference>
<dbReference type="EMBL" id="WTPW01000269">
    <property type="protein sequence ID" value="KAF0528305.1"/>
    <property type="molecule type" value="Genomic_DNA"/>
</dbReference>
<evidence type="ECO:0000256" key="2">
    <source>
        <dbReference type="ARBA" id="ARBA00018874"/>
    </source>
</evidence>
<organism evidence="4 5">
    <name type="scientific">Gigaspora margarita</name>
    <dbReference type="NCBI Taxonomy" id="4874"/>
    <lineage>
        <taxon>Eukaryota</taxon>
        <taxon>Fungi</taxon>
        <taxon>Fungi incertae sedis</taxon>
        <taxon>Mucoromycota</taxon>
        <taxon>Glomeromycotina</taxon>
        <taxon>Glomeromycetes</taxon>
        <taxon>Diversisporales</taxon>
        <taxon>Gigasporaceae</taxon>
        <taxon>Gigaspora</taxon>
    </lineage>
</organism>
<dbReference type="GO" id="GO:0000407">
    <property type="term" value="C:phagophore assembly site"/>
    <property type="evidence" value="ECO:0007669"/>
    <property type="project" value="TreeGrafter"/>
</dbReference>
<dbReference type="PANTHER" id="PTHR13292">
    <property type="entry name" value="AUTOPHAGY-RELATED PROTEIN 101"/>
    <property type="match status" value="1"/>
</dbReference>
<protein>
    <recommendedName>
        <fullName evidence="2">Autophagy-related protein 101</fullName>
    </recommendedName>
</protein>
<dbReference type="PANTHER" id="PTHR13292:SF0">
    <property type="entry name" value="AUTOPHAGY-RELATED PROTEIN 101"/>
    <property type="match status" value="1"/>
</dbReference>
<accession>A0A8H4EPE8</accession>
<evidence type="ECO:0000313" key="4">
    <source>
        <dbReference type="EMBL" id="KAF0528305.1"/>
    </source>
</evidence>
<dbReference type="GO" id="GO:0000045">
    <property type="term" value="P:autophagosome assembly"/>
    <property type="evidence" value="ECO:0007669"/>
    <property type="project" value="TreeGrafter"/>
</dbReference>
<name>A0A8H4EPE8_GIGMA</name>
<keyword evidence="3" id="KW-0072">Autophagy</keyword>
<dbReference type="InterPro" id="IPR012445">
    <property type="entry name" value="ATG101"/>
</dbReference>
<sequence length="193" mass="22481">MTTPEVFSINLTVDKSVVPDVLRAILHTILFYRIFGNIKPREVDLLDITYSAIDDPEIEKVVDEKVEQFVRNLENHGNQKGQISVTFHEKKRTTRNAWFSKEEDICWEQWAVTITTVICHTERDKLRIRKDMDRQLSTCLFNIIRYVNDKKDHIPPITSLDANPFPYQIAIPPTNDSWGSMLRKILTDPSQPV</sequence>
<evidence type="ECO:0000256" key="1">
    <source>
        <dbReference type="ARBA" id="ARBA00007130"/>
    </source>
</evidence>
<dbReference type="GO" id="GO:0019901">
    <property type="term" value="F:protein kinase binding"/>
    <property type="evidence" value="ECO:0007669"/>
    <property type="project" value="TreeGrafter"/>
</dbReference>
<dbReference type="OrthoDB" id="10259639at2759"/>
<gene>
    <name evidence="4" type="ORF">F8M41_013208</name>
</gene>
<evidence type="ECO:0000313" key="5">
    <source>
        <dbReference type="Proteomes" id="UP000439903"/>
    </source>
</evidence>
<dbReference type="Pfam" id="PF07855">
    <property type="entry name" value="ATG101"/>
    <property type="match status" value="1"/>
</dbReference>
<comment type="caution">
    <text evidence="4">The sequence shown here is derived from an EMBL/GenBank/DDBJ whole genome shotgun (WGS) entry which is preliminary data.</text>
</comment>
<evidence type="ECO:0000256" key="3">
    <source>
        <dbReference type="ARBA" id="ARBA00023006"/>
    </source>
</evidence>
<comment type="similarity">
    <text evidence="1">Belongs to the ATG101 family.</text>
</comment>
<proteinExistence type="inferred from homology"/>
<dbReference type="GO" id="GO:1990316">
    <property type="term" value="C:Atg1/ULK1 kinase complex"/>
    <property type="evidence" value="ECO:0007669"/>
    <property type="project" value="TreeGrafter"/>
</dbReference>